<reference evidence="1 2" key="1">
    <citation type="submission" date="2014-10" db="EMBL/GenBank/DDBJ databases">
        <title>Draft genome of the hookworm Ancylostoma caninum.</title>
        <authorList>
            <person name="Mitreva M."/>
        </authorList>
    </citation>
    <scope>NUCLEOTIDE SEQUENCE [LARGE SCALE GENOMIC DNA]</scope>
    <source>
        <strain evidence="1 2">Baltimore</strain>
    </source>
</reference>
<comment type="caution">
    <text evidence="1">The sequence shown here is derived from an EMBL/GenBank/DDBJ whole genome shotgun (WGS) entry which is preliminary data.</text>
</comment>
<proteinExistence type="predicted"/>
<dbReference type="EMBL" id="JOJR01001190">
    <property type="protein sequence ID" value="RCN31928.1"/>
    <property type="molecule type" value="Genomic_DNA"/>
</dbReference>
<evidence type="ECO:0000313" key="2">
    <source>
        <dbReference type="Proteomes" id="UP000252519"/>
    </source>
</evidence>
<dbReference type="OrthoDB" id="5842022at2759"/>
<name>A0A368FK69_ANCCA</name>
<dbReference type="Proteomes" id="UP000252519">
    <property type="component" value="Unassembled WGS sequence"/>
</dbReference>
<dbReference type="AlphaFoldDB" id="A0A368FK69"/>
<gene>
    <name evidence="1" type="ORF">ANCCAN_22277</name>
</gene>
<keyword evidence="2" id="KW-1185">Reference proteome</keyword>
<evidence type="ECO:0000313" key="1">
    <source>
        <dbReference type="EMBL" id="RCN31928.1"/>
    </source>
</evidence>
<accession>A0A368FK69</accession>
<sequence>MQISMKCDEEGKNRKWVACQKRKRRDPIELSQDIKKAFIDLYHVAVTVAPVDPLALLGERSLNSEPSSSTELPSAIVDRLMEVTKGSQIDRLRINEMELSDTSLSQIANCLRSTECQVRLLSLELTSLASVSPAGLLRFVRDVAPMDLVFRMLRGCTPEHFGPELCRFLVSRRFFSVSELVDEQSNDVALSLDDAILNELSASTFQIAAHSSITVDGLRSFVKAFANGTRTLVAASIKTNFPLQGIPFPLDGKVKIHIEDEKTINISSIVSPRTVL</sequence>
<protein>
    <submittedName>
        <fullName evidence="1">Uncharacterized protein</fullName>
    </submittedName>
</protein>
<organism evidence="1 2">
    <name type="scientific">Ancylostoma caninum</name>
    <name type="common">Dog hookworm</name>
    <dbReference type="NCBI Taxonomy" id="29170"/>
    <lineage>
        <taxon>Eukaryota</taxon>
        <taxon>Metazoa</taxon>
        <taxon>Ecdysozoa</taxon>
        <taxon>Nematoda</taxon>
        <taxon>Chromadorea</taxon>
        <taxon>Rhabditida</taxon>
        <taxon>Rhabditina</taxon>
        <taxon>Rhabditomorpha</taxon>
        <taxon>Strongyloidea</taxon>
        <taxon>Ancylostomatidae</taxon>
        <taxon>Ancylostomatinae</taxon>
        <taxon>Ancylostoma</taxon>
    </lineage>
</organism>